<dbReference type="EMBL" id="UINC01209258">
    <property type="protein sequence ID" value="SVE32200.1"/>
    <property type="molecule type" value="Genomic_DNA"/>
</dbReference>
<dbReference type="SMART" id="SM00671">
    <property type="entry name" value="SEL1"/>
    <property type="match status" value="2"/>
</dbReference>
<proteinExistence type="predicted"/>
<dbReference type="InterPro" id="IPR006597">
    <property type="entry name" value="Sel1-like"/>
</dbReference>
<feature type="domain" description="Pyrrolo-quinoline quinone repeat" evidence="2">
    <location>
        <begin position="56"/>
        <end position="237"/>
    </location>
</feature>
<evidence type="ECO:0000259" key="2">
    <source>
        <dbReference type="Pfam" id="PF01011"/>
    </source>
</evidence>
<dbReference type="InterPro" id="IPR011047">
    <property type="entry name" value="Quinoprotein_ADH-like_sf"/>
</dbReference>
<dbReference type="AlphaFoldDB" id="A0A383CJF5"/>
<sequence length="240" mass="26249">MLYAEGLGAPQDDAEAVRWLRLAAEQGDAQAQSSLGLMYVSGRGVSRDEAEAIRWFRRAADRGLADAQHNLGVAYAEGKIFLYQADANLVALDAKTGRVIWSANNGDPKVAATGTNAPHVIKDKVFVGISGGEFGVRSYMSAFDINTGDLVWRGYSMGPDEDILVDPRRTTHLGKPVGNDSGTNTWEGDQWKIGGGATWGWYAYDPELNLMYYGSGNPSTWNPVQRPGDNRWSMTIWARD</sequence>
<dbReference type="GO" id="GO:0030288">
    <property type="term" value="C:outer membrane-bounded periplasmic space"/>
    <property type="evidence" value="ECO:0007669"/>
    <property type="project" value="InterPro"/>
</dbReference>
<dbReference type="PANTHER" id="PTHR11102:SF160">
    <property type="entry name" value="ERAD-ASSOCIATED E3 UBIQUITIN-PROTEIN LIGASE COMPONENT HRD3"/>
    <property type="match status" value="1"/>
</dbReference>
<dbReference type="Gene3D" id="2.140.10.10">
    <property type="entry name" value="Quinoprotein alcohol dehydrogenase-like superfamily"/>
    <property type="match status" value="1"/>
</dbReference>
<evidence type="ECO:0000313" key="3">
    <source>
        <dbReference type="EMBL" id="SVE32200.1"/>
    </source>
</evidence>
<accession>A0A383CJF5</accession>
<evidence type="ECO:0000256" key="1">
    <source>
        <dbReference type="ARBA" id="ARBA00022891"/>
    </source>
</evidence>
<gene>
    <name evidence="3" type="ORF">METZ01_LOCUS485054</name>
</gene>
<dbReference type="PROSITE" id="PS00364">
    <property type="entry name" value="BACTERIAL_PQQ_2"/>
    <property type="match status" value="1"/>
</dbReference>
<protein>
    <recommendedName>
        <fullName evidence="2">Pyrrolo-quinoline quinone repeat domain-containing protein</fullName>
    </recommendedName>
</protein>
<dbReference type="InterPro" id="IPR001479">
    <property type="entry name" value="Quinoprotein_DH_CS"/>
</dbReference>
<dbReference type="Pfam" id="PF01011">
    <property type="entry name" value="PQQ"/>
    <property type="match status" value="1"/>
</dbReference>
<dbReference type="PANTHER" id="PTHR11102">
    <property type="entry name" value="SEL-1-LIKE PROTEIN"/>
    <property type="match status" value="1"/>
</dbReference>
<keyword evidence="1" id="KW-0634">PQQ</keyword>
<reference evidence="3" key="1">
    <citation type="submission" date="2018-05" db="EMBL/GenBank/DDBJ databases">
        <authorList>
            <person name="Lanie J.A."/>
            <person name="Ng W.-L."/>
            <person name="Kazmierczak K.M."/>
            <person name="Andrzejewski T.M."/>
            <person name="Davidsen T.M."/>
            <person name="Wayne K.J."/>
            <person name="Tettelin H."/>
            <person name="Glass J.I."/>
            <person name="Rusch D."/>
            <person name="Podicherti R."/>
            <person name="Tsui H.-C.T."/>
            <person name="Winkler M.E."/>
        </authorList>
    </citation>
    <scope>NUCLEOTIDE SEQUENCE</scope>
</reference>
<dbReference type="SUPFAM" id="SSF50998">
    <property type="entry name" value="Quinoprotein alcohol dehydrogenase-like"/>
    <property type="match status" value="1"/>
</dbReference>
<dbReference type="SUPFAM" id="SSF81901">
    <property type="entry name" value="HCP-like"/>
    <property type="match status" value="1"/>
</dbReference>
<dbReference type="InterPro" id="IPR002372">
    <property type="entry name" value="PQQ_rpt_dom"/>
</dbReference>
<dbReference type="InterPro" id="IPR050767">
    <property type="entry name" value="Sel1_AlgK"/>
</dbReference>
<feature type="non-terminal residue" evidence="3">
    <location>
        <position position="240"/>
    </location>
</feature>
<name>A0A383CJF5_9ZZZZ</name>
<organism evidence="3">
    <name type="scientific">marine metagenome</name>
    <dbReference type="NCBI Taxonomy" id="408172"/>
    <lineage>
        <taxon>unclassified sequences</taxon>
        <taxon>metagenomes</taxon>
        <taxon>ecological metagenomes</taxon>
    </lineage>
</organism>
<dbReference type="Pfam" id="PF08238">
    <property type="entry name" value="Sel1"/>
    <property type="match status" value="1"/>
</dbReference>